<evidence type="ECO:0000256" key="4">
    <source>
        <dbReference type="ARBA" id="ARBA00011193"/>
    </source>
</evidence>
<comment type="subunit">
    <text evidence="4 7">Homododecamer.</text>
</comment>
<dbReference type="EC" id="4.2.1.10" evidence="5 7"/>
<feature type="site" description="Transition state stabilizer" evidence="7 10">
    <location>
        <position position="21"/>
    </location>
</feature>
<evidence type="ECO:0000256" key="5">
    <source>
        <dbReference type="ARBA" id="ARBA00012060"/>
    </source>
</evidence>
<keyword evidence="7" id="KW-0028">Amino-acid biosynthesis</keyword>
<evidence type="ECO:0000256" key="9">
    <source>
        <dbReference type="PIRSR" id="PIRSR001399-2"/>
    </source>
</evidence>
<evidence type="ECO:0000256" key="8">
    <source>
        <dbReference type="PIRSR" id="PIRSR001399-1"/>
    </source>
</evidence>
<dbReference type="RefSeq" id="WP_218158768.1">
    <property type="nucleotide sequence ID" value="NZ_FOQY01000013.1"/>
</dbReference>
<gene>
    <name evidence="7" type="primary">aroQ</name>
    <name evidence="11" type="ORF">SAMN05216275_11324</name>
</gene>
<feature type="binding site" evidence="7 9">
    <location>
        <position position="82"/>
    </location>
    <ligand>
        <name>substrate</name>
    </ligand>
</feature>
<name>A0A1I3UM72_9ACTN</name>
<dbReference type="GO" id="GO:0008652">
    <property type="term" value="P:amino acid biosynthetic process"/>
    <property type="evidence" value="ECO:0007669"/>
    <property type="project" value="UniProtKB-KW"/>
</dbReference>
<dbReference type="NCBIfam" id="TIGR01088">
    <property type="entry name" value="aroQ"/>
    <property type="match status" value="1"/>
</dbReference>
<dbReference type="CDD" id="cd00466">
    <property type="entry name" value="DHQase_II"/>
    <property type="match status" value="1"/>
</dbReference>
<accession>A0A1I3UM72</accession>
<dbReference type="GO" id="GO:0019631">
    <property type="term" value="P:quinate catabolic process"/>
    <property type="evidence" value="ECO:0007669"/>
    <property type="project" value="TreeGrafter"/>
</dbReference>
<evidence type="ECO:0000256" key="2">
    <source>
        <dbReference type="ARBA" id="ARBA00004902"/>
    </source>
</evidence>
<feature type="binding site" evidence="7 9">
    <location>
        <begin position="109"/>
        <end position="110"/>
    </location>
    <ligand>
        <name>substrate</name>
    </ligand>
</feature>
<dbReference type="InterPro" id="IPR001874">
    <property type="entry name" value="DHquinase_II"/>
</dbReference>
<comment type="pathway">
    <text evidence="2 7">Metabolic intermediate biosynthesis; chorismate biosynthesis; chorismate from D-erythrose 4-phosphate and phosphoenolpyruvate: step 3/7.</text>
</comment>
<evidence type="ECO:0000256" key="1">
    <source>
        <dbReference type="ARBA" id="ARBA00001864"/>
    </source>
</evidence>
<evidence type="ECO:0000313" key="12">
    <source>
        <dbReference type="Proteomes" id="UP000199111"/>
    </source>
</evidence>
<evidence type="ECO:0000256" key="10">
    <source>
        <dbReference type="PIRSR" id="PIRSR001399-3"/>
    </source>
</evidence>
<comment type="catalytic activity">
    <reaction evidence="1 7">
        <text>3-dehydroquinate = 3-dehydroshikimate + H2O</text>
        <dbReference type="Rhea" id="RHEA:21096"/>
        <dbReference type="ChEBI" id="CHEBI:15377"/>
        <dbReference type="ChEBI" id="CHEBI:16630"/>
        <dbReference type="ChEBI" id="CHEBI:32364"/>
        <dbReference type="EC" id="4.2.1.10"/>
    </reaction>
</comment>
<feature type="active site" description="Proton acceptor" evidence="7 8">
    <location>
        <position position="26"/>
    </location>
</feature>
<dbReference type="UniPathway" id="UPA00053">
    <property type="reaction ID" value="UER00086"/>
</dbReference>
<dbReference type="AlphaFoldDB" id="A0A1I3UM72"/>
<keyword evidence="7" id="KW-0057">Aromatic amino acid biosynthesis</keyword>
<evidence type="ECO:0000256" key="3">
    <source>
        <dbReference type="ARBA" id="ARBA00011037"/>
    </source>
</evidence>
<dbReference type="Pfam" id="PF01220">
    <property type="entry name" value="DHquinase_II"/>
    <property type="match status" value="1"/>
</dbReference>
<dbReference type="PIRSF" id="PIRSF001399">
    <property type="entry name" value="DHquinase_II"/>
    <property type="match status" value="1"/>
</dbReference>
<evidence type="ECO:0000313" key="11">
    <source>
        <dbReference type="EMBL" id="SFJ84548.1"/>
    </source>
</evidence>
<feature type="binding site" evidence="7 9">
    <location>
        <position position="119"/>
    </location>
    <ligand>
        <name>substrate</name>
    </ligand>
</feature>
<organism evidence="11 12">
    <name type="scientific">Streptosporangium canum</name>
    <dbReference type="NCBI Taxonomy" id="324952"/>
    <lineage>
        <taxon>Bacteria</taxon>
        <taxon>Bacillati</taxon>
        <taxon>Actinomycetota</taxon>
        <taxon>Actinomycetes</taxon>
        <taxon>Streptosporangiales</taxon>
        <taxon>Streptosporangiaceae</taxon>
        <taxon>Streptosporangium</taxon>
    </lineage>
</organism>
<dbReference type="NCBIfam" id="NF003806">
    <property type="entry name" value="PRK05395.1-3"/>
    <property type="match status" value="1"/>
</dbReference>
<dbReference type="NCBIfam" id="NF003805">
    <property type="entry name" value="PRK05395.1-2"/>
    <property type="match status" value="1"/>
</dbReference>
<dbReference type="EMBL" id="FOQY01000013">
    <property type="protein sequence ID" value="SFJ84548.1"/>
    <property type="molecule type" value="Genomic_DNA"/>
</dbReference>
<dbReference type="NCBIfam" id="NF003807">
    <property type="entry name" value="PRK05395.1-4"/>
    <property type="match status" value="1"/>
</dbReference>
<dbReference type="GO" id="GO:0003855">
    <property type="term" value="F:3-dehydroquinate dehydratase activity"/>
    <property type="evidence" value="ECO:0007669"/>
    <property type="project" value="UniProtKB-UniRule"/>
</dbReference>
<feature type="active site" description="Proton donor" evidence="7 8">
    <location>
        <position position="108"/>
    </location>
</feature>
<dbReference type="GeneID" id="96299755"/>
<dbReference type="GO" id="GO:0009073">
    <property type="term" value="P:aromatic amino acid family biosynthetic process"/>
    <property type="evidence" value="ECO:0007669"/>
    <property type="project" value="UniProtKB-KW"/>
</dbReference>
<dbReference type="Gene3D" id="3.40.50.9100">
    <property type="entry name" value="Dehydroquinase, class II"/>
    <property type="match status" value="1"/>
</dbReference>
<feature type="binding site" evidence="7 9">
    <location>
        <position position="88"/>
    </location>
    <ligand>
        <name>substrate</name>
    </ligand>
</feature>
<keyword evidence="12" id="KW-1185">Reference proteome</keyword>
<evidence type="ECO:0000256" key="6">
    <source>
        <dbReference type="ARBA" id="ARBA00023239"/>
    </source>
</evidence>
<dbReference type="PANTHER" id="PTHR21272">
    <property type="entry name" value="CATABOLIC 3-DEHYDROQUINASE"/>
    <property type="match status" value="1"/>
</dbReference>
<comment type="similarity">
    <text evidence="3 7">Belongs to the type-II 3-dehydroquinase family.</text>
</comment>
<protein>
    <recommendedName>
        <fullName evidence="5 7">3-dehydroquinate dehydratase</fullName>
        <shortName evidence="7">3-dehydroquinase</shortName>
        <ecNumber evidence="5 7">4.2.1.10</ecNumber>
    </recommendedName>
    <alternativeName>
        <fullName evidence="7">Type II DHQase</fullName>
    </alternativeName>
</protein>
<comment type="function">
    <text evidence="7">Catalyzes a trans-dehydration via an enolate intermediate.</text>
</comment>
<evidence type="ECO:0000256" key="7">
    <source>
        <dbReference type="HAMAP-Rule" id="MF_00169"/>
    </source>
</evidence>
<feature type="binding site" evidence="7 9">
    <location>
        <position position="95"/>
    </location>
    <ligand>
        <name>substrate</name>
    </ligand>
</feature>
<reference evidence="12" key="1">
    <citation type="submission" date="2016-10" db="EMBL/GenBank/DDBJ databases">
        <authorList>
            <person name="Varghese N."/>
            <person name="Submissions S."/>
        </authorList>
    </citation>
    <scope>NUCLEOTIDE SEQUENCE [LARGE SCALE GENOMIC DNA]</scope>
    <source>
        <strain evidence="12">CGMCC 4.2126</strain>
    </source>
</reference>
<proteinExistence type="inferred from homology"/>
<dbReference type="PANTHER" id="PTHR21272:SF3">
    <property type="entry name" value="CATABOLIC 3-DEHYDROQUINASE"/>
    <property type="match status" value="1"/>
</dbReference>
<dbReference type="SUPFAM" id="SSF52304">
    <property type="entry name" value="Type II 3-dehydroquinate dehydratase"/>
    <property type="match status" value="1"/>
</dbReference>
<keyword evidence="6 7" id="KW-0456">Lyase</keyword>
<dbReference type="HAMAP" id="MF_00169">
    <property type="entry name" value="AroQ"/>
    <property type="match status" value="1"/>
</dbReference>
<dbReference type="Proteomes" id="UP000199111">
    <property type="component" value="Unassembled WGS sequence"/>
</dbReference>
<dbReference type="InterPro" id="IPR036441">
    <property type="entry name" value="DHquinase_II_sf"/>
</dbReference>
<sequence length="153" mass="16838">MIPVTVVYVLNGPNLNLLGTRRPEVYGTTTLSILEELCREEATRLGLDLVFRQSNHEGLLIDWIHEAGARVKAGESIGAVFNPGAYTHTSIALHDAIEGTELPVIEVHISNVHRREAFRHHSYISPIARGTVVGLGVDGYRLAIDALHRMSPQ</sequence>
<dbReference type="GO" id="GO:0009423">
    <property type="term" value="P:chorismate biosynthetic process"/>
    <property type="evidence" value="ECO:0007669"/>
    <property type="project" value="UniProtKB-UniRule"/>
</dbReference>